<name>A0A381UI98_9ZZZZ</name>
<feature type="domain" description="Glycosyl hydrolase family 13 catalytic" evidence="1">
    <location>
        <begin position="14"/>
        <end position="445"/>
    </location>
</feature>
<sequence>MKHPSWLKSLVIYEISTKAFSSPKGPGTGTFESLSLKLPYIKDLGINGIWLSGHSLSNNNHFYNIWTQYACIDPSKLDPSLGSKKSFKKLIEKAHSLGIKIFLDVITHGVMSDSPLVKKFPHWFKSGSWGMTDYDWFGNHQDLDRWWIKLWLNYVKEFGVDGFRLDVAIYRPDLWKIIRDKAYQFGHPIIIFPELGPGIEGVTDFIQLGDRMSDNIGRLKKSKMFSNVYSNTLRNITFEKTKGYNVKIQYTGKTNSSSKIKSNKKLKIKYLNTSKINFSNKINNKDFSFFGHYTSLLVQNIKEKNIKNITVEHEENPEFHVGGKLNWQLNRDNYLDYNLSLEKFKNNIKITFPVRYAHSQFLSMQLSCHDNGWEGYNPDDNPYESNLSRCVFGYSLLLAPYIPIFMSGEEFSADFKPLPNLSPFLFGGKKPGKGKWLYGSCIDWKQINIQEKNSMLDDVKKMLKIRKKLKQFIYPFRVGKNIKNFKEVQFSSNFKIPTPYLYFNRKKIIIIAGNSNTQKKSTISFSIPFKKMNFNLSDKIVVQDLWLQHKYPLMSLKEFTKIKFSIPEDKVNNGGLLILEIMKGKKFN</sequence>
<gene>
    <name evidence="2" type="ORF">METZ01_LOCUS80548</name>
</gene>
<dbReference type="SUPFAM" id="SSF51445">
    <property type="entry name" value="(Trans)glycosidases"/>
    <property type="match status" value="1"/>
</dbReference>
<evidence type="ECO:0000313" key="2">
    <source>
        <dbReference type="EMBL" id="SVA27694.1"/>
    </source>
</evidence>
<dbReference type="AlphaFoldDB" id="A0A381UI98"/>
<dbReference type="InterPro" id="IPR017853">
    <property type="entry name" value="GH"/>
</dbReference>
<protein>
    <recommendedName>
        <fullName evidence="1">Glycosyl hydrolase family 13 catalytic domain-containing protein</fullName>
    </recommendedName>
</protein>
<accession>A0A381UI98</accession>
<proteinExistence type="predicted"/>
<dbReference type="InterPro" id="IPR006047">
    <property type="entry name" value="GH13_cat_dom"/>
</dbReference>
<dbReference type="GO" id="GO:0005975">
    <property type="term" value="P:carbohydrate metabolic process"/>
    <property type="evidence" value="ECO:0007669"/>
    <property type="project" value="InterPro"/>
</dbReference>
<dbReference type="Gene3D" id="3.20.20.80">
    <property type="entry name" value="Glycosidases"/>
    <property type="match status" value="1"/>
</dbReference>
<organism evidence="2">
    <name type="scientific">marine metagenome</name>
    <dbReference type="NCBI Taxonomy" id="408172"/>
    <lineage>
        <taxon>unclassified sequences</taxon>
        <taxon>metagenomes</taxon>
        <taxon>ecological metagenomes</taxon>
    </lineage>
</organism>
<evidence type="ECO:0000259" key="1">
    <source>
        <dbReference type="SMART" id="SM00642"/>
    </source>
</evidence>
<dbReference type="SMART" id="SM00642">
    <property type="entry name" value="Aamy"/>
    <property type="match status" value="1"/>
</dbReference>
<dbReference type="PANTHER" id="PTHR10357">
    <property type="entry name" value="ALPHA-AMYLASE FAMILY MEMBER"/>
    <property type="match status" value="1"/>
</dbReference>
<dbReference type="EMBL" id="UINC01006466">
    <property type="protein sequence ID" value="SVA27694.1"/>
    <property type="molecule type" value="Genomic_DNA"/>
</dbReference>
<dbReference type="Pfam" id="PF00128">
    <property type="entry name" value="Alpha-amylase"/>
    <property type="match status" value="1"/>
</dbReference>
<reference evidence="2" key="1">
    <citation type="submission" date="2018-05" db="EMBL/GenBank/DDBJ databases">
        <authorList>
            <person name="Lanie J.A."/>
            <person name="Ng W.-L."/>
            <person name="Kazmierczak K.M."/>
            <person name="Andrzejewski T.M."/>
            <person name="Davidsen T.M."/>
            <person name="Wayne K.J."/>
            <person name="Tettelin H."/>
            <person name="Glass J.I."/>
            <person name="Rusch D."/>
            <person name="Podicherti R."/>
            <person name="Tsui H.-C.T."/>
            <person name="Winkler M.E."/>
        </authorList>
    </citation>
    <scope>NUCLEOTIDE SEQUENCE</scope>
</reference>